<protein>
    <submittedName>
        <fullName evidence="1">Uncharacterized protein</fullName>
    </submittedName>
</protein>
<dbReference type="SUPFAM" id="SSF50494">
    <property type="entry name" value="Trypsin-like serine proteases"/>
    <property type="match status" value="1"/>
</dbReference>
<evidence type="ECO:0000313" key="1">
    <source>
        <dbReference type="EMBL" id="KAF8694829.1"/>
    </source>
</evidence>
<dbReference type="EMBL" id="JACEFO010001901">
    <property type="protein sequence ID" value="KAF8694829.1"/>
    <property type="molecule type" value="Genomic_DNA"/>
</dbReference>
<dbReference type="PANTHER" id="PTHR18868:SF38">
    <property type="entry name" value="OS01G0776500 PROTEIN"/>
    <property type="match status" value="1"/>
</dbReference>
<sequence length="225" mass="25597">MLFSSSGIAIECRMDGTKFLTSASLVRALKNNQGEKYNNLKIEVCYEGKIASGFLEDYDLRLEIAIVKIESSFSVHAVFLYHFTQFLPCCDVVSLGRDTSGKLMVTTGKLIRDSGGYKERKYLMFSSCKLSEVWEGGPLFSYCGKFVGMNLIPSMKKSFFLPASLIIERLQHFRASQERNEFITRVKDLKTVKYICLKYFQFALLTLSAHVLAHSYHFPIPSIML</sequence>
<dbReference type="Pfam" id="PF13365">
    <property type="entry name" value="Trypsin_2"/>
    <property type="match status" value="1"/>
</dbReference>
<dbReference type="AlphaFoldDB" id="A0A835BDB1"/>
<proteinExistence type="predicted"/>
<dbReference type="InterPro" id="IPR009003">
    <property type="entry name" value="Peptidase_S1_PA"/>
</dbReference>
<dbReference type="PANTHER" id="PTHR18868">
    <property type="entry name" value="OS07G0665300 PROTEIN-RELATED"/>
    <property type="match status" value="1"/>
</dbReference>
<reference evidence="1" key="1">
    <citation type="submission" date="2020-07" db="EMBL/GenBank/DDBJ databases">
        <title>Genome sequence and genetic diversity analysis of an under-domesticated orphan crop, white fonio (Digitaria exilis).</title>
        <authorList>
            <person name="Bennetzen J.L."/>
            <person name="Chen S."/>
            <person name="Ma X."/>
            <person name="Wang X."/>
            <person name="Yssel A.E.J."/>
            <person name="Chaluvadi S.R."/>
            <person name="Johnson M."/>
            <person name="Gangashetty P."/>
            <person name="Hamidou F."/>
            <person name="Sanogo M.D."/>
            <person name="Zwaenepoel A."/>
            <person name="Wallace J."/>
            <person name="Van De Peer Y."/>
            <person name="Van Deynze A."/>
        </authorList>
    </citation>
    <scope>NUCLEOTIDE SEQUENCE</scope>
    <source>
        <tissue evidence="1">Leaves</tissue>
    </source>
</reference>
<organism evidence="1 2">
    <name type="scientific">Digitaria exilis</name>
    <dbReference type="NCBI Taxonomy" id="1010633"/>
    <lineage>
        <taxon>Eukaryota</taxon>
        <taxon>Viridiplantae</taxon>
        <taxon>Streptophyta</taxon>
        <taxon>Embryophyta</taxon>
        <taxon>Tracheophyta</taxon>
        <taxon>Spermatophyta</taxon>
        <taxon>Magnoliopsida</taxon>
        <taxon>Liliopsida</taxon>
        <taxon>Poales</taxon>
        <taxon>Poaceae</taxon>
        <taxon>PACMAD clade</taxon>
        <taxon>Panicoideae</taxon>
        <taxon>Panicodae</taxon>
        <taxon>Paniceae</taxon>
        <taxon>Anthephorinae</taxon>
        <taxon>Digitaria</taxon>
    </lineage>
</organism>
<evidence type="ECO:0000313" key="2">
    <source>
        <dbReference type="Proteomes" id="UP000636709"/>
    </source>
</evidence>
<keyword evidence="2" id="KW-1185">Reference proteome</keyword>
<dbReference type="Gene3D" id="2.40.10.120">
    <property type="match status" value="1"/>
</dbReference>
<name>A0A835BDB1_9POAL</name>
<comment type="caution">
    <text evidence="1">The sequence shown here is derived from an EMBL/GenBank/DDBJ whole genome shotgun (WGS) entry which is preliminary data.</text>
</comment>
<accession>A0A835BDB1</accession>
<gene>
    <name evidence="1" type="ORF">HU200_037926</name>
</gene>
<dbReference type="Proteomes" id="UP000636709">
    <property type="component" value="Unassembled WGS sequence"/>
</dbReference>
<dbReference type="OrthoDB" id="687092at2759"/>